<reference evidence="14" key="2">
    <citation type="submission" date="2021-01" db="UniProtKB">
        <authorList>
            <consortium name="EnsemblMetazoa"/>
        </authorList>
    </citation>
    <scope>IDENTIFICATION</scope>
</reference>
<sequence length="108" mass="12039">MSHKTNSTLLPALRIRTIMKSSPEISAISQESLYLITKATELFVGCLAQESLKKSASPRNVVYNDLANVVNDEEEFQFLADVVPTKILASEYLEMMKQQEQEGNSGND</sequence>
<protein>
    <recommendedName>
        <fullName evidence="11">Chromatin accessibility complex protein 1</fullName>
    </recommendedName>
    <alternativeName>
        <fullName evidence="12">DNA polymerase epsilon subunit p15</fullName>
    </alternativeName>
</protein>
<dbReference type="KEGG" id="spu:584991"/>
<evidence type="ECO:0000256" key="10">
    <source>
        <dbReference type="ARBA" id="ARBA00062516"/>
    </source>
</evidence>
<dbReference type="PANTHER" id="PTHR10252:SF54">
    <property type="entry name" value="CHROMATIN ACCESSIBILITY COMPLEX PROTEIN 1"/>
    <property type="match status" value="1"/>
</dbReference>
<keyword evidence="2" id="KW-0597">Phosphoprotein</keyword>
<comment type="subunit">
    <text evidence="10">Heterodimer with POLE3; binds to DNA. Component of the CHRAC ISWI chromatin remodeling complex at least composed of SMARCA5/SNF2H, BAZ1A/ACF1, CHRAC1 and POLE3; the complex preferentially binds DNA through the CHRAC1-POLE3 heterodimer and possesses ATP-dependent nucleosome-remodeling activity. Within the complex, the heterodimer with POLE3 interacts with SMARCA5/SNF2H; the interaction is direct and enhances nucleosome sliding activity by the SMARCA5/SNF2H and BAZ1A/ACF1 interaction. Within the complex, the heterodimer with POLE3 interacts with BAZ1A/ACF1; the interactions are direct.</text>
</comment>
<evidence type="ECO:0000256" key="11">
    <source>
        <dbReference type="ARBA" id="ARBA00071805"/>
    </source>
</evidence>
<dbReference type="SUPFAM" id="SSF47113">
    <property type="entry name" value="Histone-fold"/>
    <property type="match status" value="1"/>
</dbReference>
<evidence type="ECO:0000256" key="1">
    <source>
        <dbReference type="ARBA" id="ARBA00004123"/>
    </source>
</evidence>
<dbReference type="Gene3D" id="1.10.20.10">
    <property type="entry name" value="Histone, subunit A"/>
    <property type="match status" value="1"/>
</dbReference>
<dbReference type="Pfam" id="PF00808">
    <property type="entry name" value="CBFD_NFYB_HMF"/>
    <property type="match status" value="1"/>
</dbReference>
<name>A0A7M7N575_STRPU</name>
<keyword evidence="7" id="KW-0238">DNA-binding</keyword>
<evidence type="ECO:0000256" key="9">
    <source>
        <dbReference type="ARBA" id="ARBA00059032"/>
    </source>
</evidence>
<evidence type="ECO:0000256" key="4">
    <source>
        <dbReference type="ARBA" id="ARBA00022695"/>
    </source>
</evidence>
<dbReference type="OMA" id="FLEYKHI"/>
<reference evidence="15" key="1">
    <citation type="submission" date="2015-02" db="EMBL/GenBank/DDBJ databases">
        <title>Genome sequencing for Strongylocentrotus purpuratus.</title>
        <authorList>
            <person name="Murali S."/>
            <person name="Liu Y."/>
            <person name="Vee V."/>
            <person name="English A."/>
            <person name="Wang M."/>
            <person name="Skinner E."/>
            <person name="Han Y."/>
            <person name="Muzny D.M."/>
            <person name="Worley K.C."/>
            <person name="Gibbs R.A."/>
        </authorList>
    </citation>
    <scope>NUCLEOTIDE SEQUENCE</scope>
</reference>
<proteinExistence type="predicted"/>
<dbReference type="InterPro" id="IPR009072">
    <property type="entry name" value="Histone-fold"/>
</dbReference>
<dbReference type="CDD" id="cd22924">
    <property type="entry name" value="HFD_CHRAC1-like"/>
    <property type="match status" value="1"/>
</dbReference>
<evidence type="ECO:0000256" key="8">
    <source>
        <dbReference type="ARBA" id="ARBA00023242"/>
    </source>
</evidence>
<dbReference type="RefSeq" id="XP_030830707.1">
    <property type="nucleotide sequence ID" value="XM_030974847.1"/>
</dbReference>
<dbReference type="OrthoDB" id="1291358at2759"/>
<feature type="domain" description="Transcription factor CBF/NF-Y/archaeal histone" evidence="13">
    <location>
        <begin position="9"/>
        <end position="54"/>
    </location>
</feature>
<evidence type="ECO:0000256" key="7">
    <source>
        <dbReference type="ARBA" id="ARBA00023125"/>
    </source>
</evidence>
<evidence type="ECO:0000313" key="14">
    <source>
        <dbReference type="EnsemblMetazoa" id="XP_030830707"/>
    </source>
</evidence>
<dbReference type="GO" id="GO:0005634">
    <property type="term" value="C:nucleus"/>
    <property type="evidence" value="ECO:0007669"/>
    <property type="project" value="UniProtKB-SubCell"/>
</dbReference>
<dbReference type="InterPro" id="IPR050568">
    <property type="entry name" value="Transcr_DNA_Rep_Reg"/>
</dbReference>
<keyword evidence="8" id="KW-0539">Nucleus</keyword>
<dbReference type="GO" id="GO:0003677">
    <property type="term" value="F:DNA binding"/>
    <property type="evidence" value="ECO:0007669"/>
    <property type="project" value="UniProtKB-KW"/>
</dbReference>
<dbReference type="EnsemblMetazoa" id="XM_030974847">
    <property type="protein sequence ID" value="XP_030830707"/>
    <property type="gene ID" value="LOC584991"/>
</dbReference>
<comment type="subcellular location">
    <subcellularLocation>
        <location evidence="1">Nucleus</location>
    </subcellularLocation>
</comment>
<dbReference type="InParanoid" id="A0A7M7N575"/>
<keyword evidence="6" id="KW-0175">Coiled coil</keyword>
<keyword evidence="5" id="KW-0007">Acetylation</keyword>
<organism evidence="14 15">
    <name type="scientific">Strongylocentrotus purpuratus</name>
    <name type="common">Purple sea urchin</name>
    <dbReference type="NCBI Taxonomy" id="7668"/>
    <lineage>
        <taxon>Eukaryota</taxon>
        <taxon>Metazoa</taxon>
        <taxon>Echinodermata</taxon>
        <taxon>Eleutherozoa</taxon>
        <taxon>Echinozoa</taxon>
        <taxon>Echinoidea</taxon>
        <taxon>Euechinoidea</taxon>
        <taxon>Echinacea</taxon>
        <taxon>Camarodonta</taxon>
        <taxon>Echinidea</taxon>
        <taxon>Strongylocentrotidae</taxon>
        <taxon>Strongylocentrotus</taxon>
    </lineage>
</organism>
<evidence type="ECO:0000256" key="2">
    <source>
        <dbReference type="ARBA" id="ARBA00022553"/>
    </source>
</evidence>
<accession>A0A7M7N575</accession>
<dbReference type="InterPro" id="IPR003958">
    <property type="entry name" value="CBFA_NFYB_domain"/>
</dbReference>
<dbReference type="GeneID" id="584991"/>
<keyword evidence="15" id="KW-1185">Reference proteome</keyword>
<evidence type="ECO:0000259" key="13">
    <source>
        <dbReference type="Pfam" id="PF00808"/>
    </source>
</evidence>
<comment type="function">
    <text evidence="9">Forms a complex with DNA polymerase epsilon subunit POLE3 and binds naked DNA, which is then incorporated into chromatin, aided by the nucleosome remodeling activity of ISWI/SNF2H and ACF1. Does not enhance nucleosome sliding activity of the ACF-5 ISWI chromatin remodeling complex.</text>
</comment>
<evidence type="ECO:0000256" key="6">
    <source>
        <dbReference type="ARBA" id="ARBA00023054"/>
    </source>
</evidence>
<dbReference type="AlphaFoldDB" id="A0A7M7N575"/>
<evidence type="ECO:0000313" key="15">
    <source>
        <dbReference type="Proteomes" id="UP000007110"/>
    </source>
</evidence>
<keyword evidence="4" id="KW-0548">Nucleotidyltransferase</keyword>
<dbReference type="PANTHER" id="PTHR10252">
    <property type="entry name" value="HISTONE-LIKE TRANSCRIPTION FACTOR CCAAT-RELATED"/>
    <property type="match status" value="1"/>
</dbReference>
<dbReference type="GO" id="GO:0016779">
    <property type="term" value="F:nucleotidyltransferase activity"/>
    <property type="evidence" value="ECO:0007669"/>
    <property type="project" value="UniProtKB-KW"/>
</dbReference>
<evidence type="ECO:0000256" key="12">
    <source>
        <dbReference type="ARBA" id="ARBA00083235"/>
    </source>
</evidence>
<keyword evidence="3" id="KW-0808">Transferase</keyword>
<dbReference type="GO" id="GO:0046982">
    <property type="term" value="F:protein heterodimerization activity"/>
    <property type="evidence" value="ECO:0007669"/>
    <property type="project" value="InterPro"/>
</dbReference>
<dbReference type="FunFam" id="1.10.20.10:FF:000048">
    <property type="entry name" value="Chromatin accessibility complex subunit 1"/>
    <property type="match status" value="1"/>
</dbReference>
<evidence type="ECO:0000256" key="3">
    <source>
        <dbReference type="ARBA" id="ARBA00022679"/>
    </source>
</evidence>
<dbReference type="Proteomes" id="UP000007110">
    <property type="component" value="Unassembled WGS sequence"/>
</dbReference>
<evidence type="ECO:0000256" key="5">
    <source>
        <dbReference type="ARBA" id="ARBA00022990"/>
    </source>
</evidence>